<reference evidence="8 9" key="1">
    <citation type="submission" date="2011-01" db="EMBL/GenBank/DDBJ databases">
        <authorList>
            <person name="Weinstock G."/>
            <person name="Sodergren E."/>
            <person name="Clifton S."/>
            <person name="Fulton L."/>
            <person name="Fulton B."/>
            <person name="Courtney L."/>
            <person name="Fronick C."/>
            <person name="Harrison M."/>
            <person name="Strong C."/>
            <person name="Farmer C."/>
            <person name="Delahaunty K."/>
            <person name="Markovic C."/>
            <person name="Hall O."/>
            <person name="Minx P."/>
            <person name="Tomlinson C."/>
            <person name="Mitreva M."/>
            <person name="Hou S."/>
            <person name="Chen J."/>
            <person name="Wollam A."/>
            <person name="Pepin K.H."/>
            <person name="Johnson M."/>
            <person name="Bhonagiri V."/>
            <person name="Zhang X."/>
            <person name="Suruliraj S."/>
            <person name="Warren W."/>
            <person name="Chinwalla A."/>
            <person name="Mardis E.R."/>
            <person name="Wilson R.K."/>
        </authorList>
    </citation>
    <scope>NUCLEOTIDE SEQUENCE [LARGE SCALE GENOMIC DNA]</scope>
    <source>
        <strain evidence="9">DSM 22608 / JCM 16073 / KCTC 15190 / YIT 12066</strain>
    </source>
</reference>
<dbReference type="Proteomes" id="UP000018458">
    <property type="component" value="Unassembled WGS sequence"/>
</dbReference>
<comment type="caution">
    <text evidence="8">The sequence shown here is derived from an EMBL/GenBank/DDBJ whole genome shotgun (WGS) entry which is preliminary data.</text>
</comment>
<evidence type="ECO:0000313" key="8">
    <source>
        <dbReference type="EMBL" id="EFY06054.1"/>
    </source>
</evidence>
<evidence type="ECO:0000256" key="5">
    <source>
        <dbReference type="ARBA" id="ARBA00023136"/>
    </source>
</evidence>
<dbReference type="InterPro" id="IPR037185">
    <property type="entry name" value="EmrE-like"/>
</dbReference>
<dbReference type="eggNOG" id="COG0697">
    <property type="taxonomic scope" value="Bacteria"/>
</dbReference>
<feature type="transmembrane region" description="Helical" evidence="6">
    <location>
        <begin position="236"/>
        <end position="254"/>
    </location>
</feature>
<dbReference type="SUPFAM" id="SSF103481">
    <property type="entry name" value="Multidrug resistance efflux transporter EmrE"/>
    <property type="match status" value="2"/>
</dbReference>
<feature type="transmembrane region" description="Helical" evidence="6">
    <location>
        <begin position="178"/>
        <end position="199"/>
    </location>
</feature>
<evidence type="ECO:0000256" key="4">
    <source>
        <dbReference type="ARBA" id="ARBA00022989"/>
    </source>
</evidence>
<sequence>MSAFAQPFKIFAFHKEAKNMFQLRQSILLFITASIWGSGFVAQSIGMDHVEPFTFTFFRTAIGGFVLIPVIWFLNKLKQRGGRIIHNGSKKDLFWGSFFCGMCLVAAESFQQFGLVYTDAGKAGFITSMYIIFVPILSIFLAKKVGLSVWIGVILSVFGLYFLCIKPDMAFSIEKGDFLIFICAIIFAVHILVIAYFVNKVDGVELACGQFFAGSFVAFFLMLIHDTITYEGLMGALPAILWVGIMSNGVAYTLQIVGQRGMNPTIATLILSLESVMAVVFGGIFLHEVMSSRELLGCALMLAAVIIAQIPPKKAKVS</sequence>
<keyword evidence="4 6" id="KW-1133">Transmembrane helix</keyword>
<evidence type="ECO:0000256" key="2">
    <source>
        <dbReference type="ARBA" id="ARBA00022475"/>
    </source>
</evidence>
<feature type="transmembrane region" description="Helical" evidence="6">
    <location>
        <begin position="292"/>
        <end position="310"/>
    </location>
</feature>
<dbReference type="GO" id="GO:0005886">
    <property type="term" value="C:plasma membrane"/>
    <property type="evidence" value="ECO:0007669"/>
    <property type="project" value="UniProtKB-SubCell"/>
</dbReference>
<feature type="transmembrane region" description="Helical" evidence="6">
    <location>
        <begin position="53"/>
        <end position="74"/>
    </location>
</feature>
<feature type="transmembrane region" description="Helical" evidence="6">
    <location>
        <begin position="266"/>
        <end position="286"/>
    </location>
</feature>
<feature type="domain" description="EamA" evidence="7">
    <location>
        <begin position="27"/>
        <end position="163"/>
    </location>
</feature>
<evidence type="ECO:0000259" key="7">
    <source>
        <dbReference type="Pfam" id="PF00892"/>
    </source>
</evidence>
<organism evidence="8 9">
    <name type="scientific">Succinatimonas hippei (strain DSM 22608 / JCM 16073 / KCTC 15190 / YIT 12066)</name>
    <dbReference type="NCBI Taxonomy" id="762983"/>
    <lineage>
        <taxon>Bacteria</taxon>
        <taxon>Pseudomonadati</taxon>
        <taxon>Pseudomonadota</taxon>
        <taxon>Gammaproteobacteria</taxon>
        <taxon>Aeromonadales</taxon>
        <taxon>Succinivibrionaceae</taxon>
        <taxon>Succinatimonas</taxon>
    </lineage>
</organism>
<comment type="subcellular location">
    <subcellularLocation>
        <location evidence="1">Cell membrane</location>
        <topology evidence="1">Multi-pass membrane protein</topology>
    </subcellularLocation>
</comment>
<keyword evidence="3 6" id="KW-0812">Transmembrane</keyword>
<dbReference type="InterPro" id="IPR051258">
    <property type="entry name" value="Diverse_Substrate_Transporter"/>
</dbReference>
<dbReference type="PANTHER" id="PTHR42920">
    <property type="entry name" value="OS03G0707200 PROTEIN-RELATED"/>
    <property type="match status" value="1"/>
</dbReference>
<feature type="transmembrane region" description="Helical" evidence="6">
    <location>
        <begin position="123"/>
        <end position="142"/>
    </location>
</feature>
<evidence type="ECO:0000313" key="9">
    <source>
        <dbReference type="Proteomes" id="UP000018458"/>
    </source>
</evidence>
<feature type="domain" description="EamA" evidence="7">
    <location>
        <begin position="175"/>
        <end position="307"/>
    </location>
</feature>
<feature type="transmembrane region" description="Helical" evidence="6">
    <location>
        <begin position="149"/>
        <end position="166"/>
    </location>
</feature>
<keyword evidence="9" id="KW-1185">Reference proteome</keyword>
<proteinExistence type="predicted"/>
<gene>
    <name evidence="8" type="ORF">HMPREF9444_02202</name>
</gene>
<dbReference type="InterPro" id="IPR000620">
    <property type="entry name" value="EamA_dom"/>
</dbReference>
<feature type="transmembrane region" description="Helical" evidence="6">
    <location>
        <begin position="27"/>
        <end position="47"/>
    </location>
</feature>
<dbReference type="STRING" id="762983.HMPREF9444_02202"/>
<evidence type="ECO:0000256" key="1">
    <source>
        <dbReference type="ARBA" id="ARBA00004651"/>
    </source>
</evidence>
<dbReference type="Pfam" id="PF00892">
    <property type="entry name" value="EamA"/>
    <property type="match status" value="2"/>
</dbReference>
<evidence type="ECO:0000256" key="6">
    <source>
        <dbReference type="SAM" id="Phobius"/>
    </source>
</evidence>
<keyword evidence="2" id="KW-1003">Cell membrane</keyword>
<dbReference type="AlphaFoldDB" id="E8LN48"/>
<dbReference type="PANTHER" id="PTHR42920:SF5">
    <property type="entry name" value="EAMA DOMAIN-CONTAINING PROTEIN"/>
    <property type="match status" value="1"/>
</dbReference>
<protein>
    <submittedName>
        <fullName evidence="8">Putative membrane protein</fullName>
    </submittedName>
</protein>
<feature type="transmembrane region" description="Helical" evidence="6">
    <location>
        <begin position="206"/>
        <end position="224"/>
    </location>
</feature>
<accession>E8LN48</accession>
<dbReference type="EMBL" id="AEVO01000158">
    <property type="protein sequence ID" value="EFY06054.1"/>
    <property type="molecule type" value="Genomic_DNA"/>
</dbReference>
<evidence type="ECO:0000256" key="3">
    <source>
        <dbReference type="ARBA" id="ARBA00022692"/>
    </source>
</evidence>
<dbReference type="HOGENOM" id="CLU_033863_21_2_6"/>
<feature type="transmembrane region" description="Helical" evidence="6">
    <location>
        <begin position="94"/>
        <end position="117"/>
    </location>
</feature>
<name>E8LN48_SUCHY</name>
<keyword evidence="5 6" id="KW-0472">Membrane</keyword>